<dbReference type="EMBL" id="BGZK01002100">
    <property type="protein sequence ID" value="GBP90636.1"/>
    <property type="molecule type" value="Genomic_DNA"/>
</dbReference>
<organism evidence="1 2">
    <name type="scientific">Eumeta variegata</name>
    <name type="common">Bagworm moth</name>
    <name type="synonym">Eumeta japonica</name>
    <dbReference type="NCBI Taxonomy" id="151549"/>
    <lineage>
        <taxon>Eukaryota</taxon>
        <taxon>Metazoa</taxon>
        <taxon>Ecdysozoa</taxon>
        <taxon>Arthropoda</taxon>
        <taxon>Hexapoda</taxon>
        <taxon>Insecta</taxon>
        <taxon>Pterygota</taxon>
        <taxon>Neoptera</taxon>
        <taxon>Endopterygota</taxon>
        <taxon>Lepidoptera</taxon>
        <taxon>Glossata</taxon>
        <taxon>Ditrysia</taxon>
        <taxon>Tineoidea</taxon>
        <taxon>Psychidae</taxon>
        <taxon>Oiketicinae</taxon>
        <taxon>Eumeta</taxon>
    </lineage>
</organism>
<gene>
    <name evidence="1" type="ORF">EVAR_90388_1</name>
</gene>
<dbReference type="AlphaFoldDB" id="A0A4C1ZQ97"/>
<comment type="caution">
    <text evidence="1">The sequence shown here is derived from an EMBL/GenBank/DDBJ whole genome shotgun (WGS) entry which is preliminary data.</text>
</comment>
<name>A0A4C1ZQ97_EUMVA</name>
<dbReference type="Proteomes" id="UP000299102">
    <property type="component" value="Unassembled WGS sequence"/>
</dbReference>
<protein>
    <submittedName>
        <fullName evidence="1">Uncharacterized protein</fullName>
    </submittedName>
</protein>
<proteinExistence type="predicted"/>
<accession>A0A4C1ZQ97</accession>
<sequence>MDEQSDKCLLYANDQVILELSACGLHAIDSGSPRAARRVAQRDRNAFRRSRLRECGTATTHTRHKPSRTWTPYGATQAVLRVCAAEHARRRAASRATPGPAAL</sequence>
<dbReference type="OrthoDB" id="7698720at2759"/>
<evidence type="ECO:0000313" key="2">
    <source>
        <dbReference type="Proteomes" id="UP000299102"/>
    </source>
</evidence>
<keyword evidence="2" id="KW-1185">Reference proteome</keyword>
<reference evidence="1 2" key="1">
    <citation type="journal article" date="2019" name="Commun. Biol.">
        <title>The bagworm genome reveals a unique fibroin gene that provides high tensile strength.</title>
        <authorList>
            <person name="Kono N."/>
            <person name="Nakamura H."/>
            <person name="Ohtoshi R."/>
            <person name="Tomita M."/>
            <person name="Numata K."/>
            <person name="Arakawa K."/>
        </authorList>
    </citation>
    <scope>NUCLEOTIDE SEQUENCE [LARGE SCALE GENOMIC DNA]</scope>
</reference>
<evidence type="ECO:0000313" key="1">
    <source>
        <dbReference type="EMBL" id="GBP90636.1"/>
    </source>
</evidence>